<dbReference type="Proteomes" id="UP000291116">
    <property type="component" value="Unassembled WGS sequence"/>
</dbReference>
<evidence type="ECO:0000313" key="3">
    <source>
        <dbReference type="EMBL" id="VEU38312.1"/>
    </source>
</evidence>
<keyword evidence="2" id="KW-0732">Signal</keyword>
<sequence>MRLLFVALSVDVVRAKGLLSGTDGILEHEFVGVVLDTLLGGVVELFRPRQYLVLLFPRWHVDLAQVPADAAQRPDLKGARPRQKEHPRKGLVQRGGRHQRAVVLQHQDLVGRSQAFYQPLPLVDGIRRALEGVVGQAALGRQSRFLADGQQAEPRLTHGRRIQGVYVPHGVGVRPAPVDRRVDHKARLEDPPASPVAVHHVPVQVDLEDRRGPHFVEARTKFVDEKVRAIQDIVRVVNLERDVVENVLVPALHEGYPVTSRQLAALLPLDFFLGNAASRIAFFCRVLRNRRELPSSFWNNRTPDLRVVRAMLSSYGGWTKPPQVANGCSESVHVYDDDDAISDFYRVPW</sequence>
<feature type="compositionally biased region" description="Basic and acidic residues" evidence="1">
    <location>
        <begin position="72"/>
        <end position="84"/>
    </location>
</feature>
<accession>A0A448Z8D0</accession>
<evidence type="ECO:0000313" key="4">
    <source>
        <dbReference type="Proteomes" id="UP000291116"/>
    </source>
</evidence>
<protein>
    <recommendedName>
        <fullName evidence="5">Secreted protein</fullName>
    </recommendedName>
</protein>
<organism evidence="3 4">
    <name type="scientific">Pseudo-nitzschia multistriata</name>
    <dbReference type="NCBI Taxonomy" id="183589"/>
    <lineage>
        <taxon>Eukaryota</taxon>
        <taxon>Sar</taxon>
        <taxon>Stramenopiles</taxon>
        <taxon>Ochrophyta</taxon>
        <taxon>Bacillariophyta</taxon>
        <taxon>Bacillariophyceae</taxon>
        <taxon>Bacillariophycidae</taxon>
        <taxon>Bacillariales</taxon>
        <taxon>Bacillariaceae</taxon>
        <taxon>Pseudo-nitzschia</taxon>
    </lineage>
</organism>
<feature type="region of interest" description="Disordered" evidence="1">
    <location>
        <begin position="72"/>
        <end position="97"/>
    </location>
</feature>
<reference evidence="3 4" key="1">
    <citation type="submission" date="2019-01" db="EMBL/GenBank/DDBJ databases">
        <authorList>
            <person name="Ferrante I. M."/>
        </authorList>
    </citation>
    <scope>NUCLEOTIDE SEQUENCE [LARGE SCALE GENOMIC DNA]</scope>
    <source>
        <strain evidence="3 4">B856</strain>
    </source>
</reference>
<evidence type="ECO:0000256" key="1">
    <source>
        <dbReference type="SAM" id="MobiDB-lite"/>
    </source>
</evidence>
<gene>
    <name evidence="3" type="ORF">PSNMU_V1.4_AUG-EV-PASAV3_0051320</name>
</gene>
<feature type="chain" id="PRO_5019328965" description="Secreted protein" evidence="2">
    <location>
        <begin position="16"/>
        <end position="349"/>
    </location>
</feature>
<name>A0A448Z8D0_9STRA</name>
<keyword evidence="4" id="KW-1185">Reference proteome</keyword>
<evidence type="ECO:0000256" key="2">
    <source>
        <dbReference type="SAM" id="SignalP"/>
    </source>
</evidence>
<evidence type="ECO:0008006" key="5">
    <source>
        <dbReference type="Google" id="ProtNLM"/>
    </source>
</evidence>
<feature type="signal peptide" evidence="2">
    <location>
        <begin position="1"/>
        <end position="15"/>
    </location>
</feature>
<feature type="compositionally biased region" description="Basic residues" evidence="1">
    <location>
        <begin position="85"/>
        <end position="97"/>
    </location>
</feature>
<dbReference type="EMBL" id="CAACVS010000163">
    <property type="protein sequence ID" value="VEU38312.1"/>
    <property type="molecule type" value="Genomic_DNA"/>
</dbReference>
<proteinExistence type="predicted"/>
<dbReference type="AlphaFoldDB" id="A0A448Z8D0"/>